<evidence type="ECO:0000313" key="2">
    <source>
        <dbReference type="EMBL" id="MDQ0157709.1"/>
    </source>
</evidence>
<keyword evidence="1" id="KW-0812">Transmembrane</keyword>
<name>A0ABT9V9V1_9BACL</name>
<dbReference type="EMBL" id="JAUSTU010000035">
    <property type="protein sequence ID" value="MDQ0157709.1"/>
    <property type="molecule type" value="Genomic_DNA"/>
</dbReference>
<organism evidence="2 3">
    <name type="scientific">Anoxybacillus andreesenii</name>
    <dbReference type="NCBI Taxonomy" id="1325932"/>
    <lineage>
        <taxon>Bacteria</taxon>
        <taxon>Bacillati</taxon>
        <taxon>Bacillota</taxon>
        <taxon>Bacilli</taxon>
        <taxon>Bacillales</taxon>
        <taxon>Anoxybacillaceae</taxon>
        <taxon>Anoxybacillus</taxon>
    </lineage>
</organism>
<keyword evidence="1" id="KW-0472">Membrane</keyword>
<proteinExistence type="predicted"/>
<reference evidence="2 3" key="1">
    <citation type="submission" date="2023-07" db="EMBL/GenBank/DDBJ databases">
        <title>Genomic Encyclopedia of Type Strains, Phase IV (KMG-IV): sequencing the most valuable type-strain genomes for metagenomic binning, comparative biology and taxonomic classification.</title>
        <authorList>
            <person name="Goeker M."/>
        </authorList>
    </citation>
    <scope>NUCLEOTIDE SEQUENCE [LARGE SCALE GENOMIC DNA]</scope>
    <source>
        <strain evidence="2 3">DSM 23948</strain>
    </source>
</reference>
<gene>
    <name evidence="2" type="ORF">J2S07_004056</name>
</gene>
<comment type="caution">
    <text evidence="2">The sequence shown here is derived from an EMBL/GenBank/DDBJ whole genome shotgun (WGS) entry which is preliminary data.</text>
</comment>
<keyword evidence="1" id="KW-1133">Transmembrane helix</keyword>
<keyword evidence="3" id="KW-1185">Reference proteome</keyword>
<evidence type="ECO:0000256" key="1">
    <source>
        <dbReference type="SAM" id="Phobius"/>
    </source>
</evidence>
<accession>A0ABT9V9V1</accession>
<protein>
    <submittedName>
        <fullName evidence="2">Uncharacterized protein</fullName>
    </submittedName>
</protein>
<dbReference type="Proteomes" id="UP001231362">
    <property type="component" value="Unassembled WGS sequence"/>
</dbReference>
<evidence type="ECO:0000313" key="3">
    <source>
        <dbReference type="Proteomes" id="UP001231362"/>
    </source>
</evidence>
<feature type="transmembrane region" description="Helical" evidence="1">
    <location>
        <begin position="12"/>
        <end position="31"/>
    </location>
</feature>
<sequence length="39" mass="4283">MALTDIPTVRPSSGTIFLIALPIVIFIFFFTQPKSSDVV</sequence>